<evidence type="ECO:0000313" key="2">
    <source>
        <dbReference type="Proteomes" id="UP000324106"/>
    </source>
</evidence>
<reference evidence="1 2" key="1">
    <citation type="submission" date="2018-05" db="EMBL/GenBank/DDBJ databases">
        <title>Streptomyces venezuelae.</title>
        <authorList>
            <person name="Kim W."/>
            <person name="Lee N."/>
            <person name="Cho B.-K."/>
        </authorList>
    </citation>
    <scope>NUCLEOTIDE SEQUENCE [LARGE SCALE GENOMIC DNA]</scope>
    <source>
        <strain evidence="1 2">ATCC 15068</strain>
    </source>
</reference>
<name>A0A5P2B0J8_STRVZ</name>
<proteinExistence type="predicted"/>
<gene>
    <name evidence="1" type="ORF">DEJ46_33680</name>
</gene>
<evidence type="ECO:0000313" key="1">
    <source>
        <dbReference type="EMBL" id="QES23470.1"/>
    </source>
</evidence>
<organism evidence="1 2">
    <name type="scientific">Streptomyces venezuelae</name>
    <dbReference type="NCBI Taxonomy" id="54571"/>
    <lineage>
        <taxon>Bacteria</taxon>
        <taxon>Bacillati</taxon>
        <taxon>Actinomycetota</taxon>
        <taxon>Actinomycetes</taxon>
        <taxon>Kitasatosporales</taxon>
        <taxon>Streptomycetaceae</taxon>
        <taxon>Streptomyces</taxon>
    </lineage>
</organism>
<accession>A0A5P2B0J8</accession>
<protein>
    <submittedName>
        <fullName evidence="1">Uncharacterized protein</fullName>
    </submittedName>
</protein>
<sequence length="75" mass="8339">MPAAPAWMLMQMPMPMSSPLPMQWRVHVQAKVCVHVQRAVEYRDSKGPRRKGTHGRVLRILAGITKRPGGHVGGT</sequence>
<dbReference type="Proteomes" id="UP000324106">
    <property type="component" value="Chromosome"/>
</dbReference>
<dbReference type="EMBL" id="CP029194">
    <property type="protein sequence ID" value="QES23470.1"/>
    <property type="molecule type" value="Genomic_DNA"/>
</dbReference>
<dbReference type="AlphaFoldDB" id="A0A5P2B0J8"/>